<dbReference type="EMBL" id="BAVB01000119">
    <property type="protein sequence ID" value="GAE49177.1"/>
    <property type="molecule type" value="Genomic_DNA"/>
</dbReference>
<reference evidence="2 3" key="1">
    <citation type="submission" date="2014-01" db="EMBL/GenBank/DDBJ databases">
        <title>Genome sequence and analysis of Xanthomonas arboricola pv. pruni.</title>
        <authorList>
            <person name="Fujikawa T."/>
            <person name="Nakazono-Nagaoka E."/>
        </authorList>
    </citation>
    <scope>NUCLEOTIDE SEQUENCE [LARGE SCALE GENOMIC DNA]</scope>
    <source>
        <strain evidence="3">MAFF 311562</strain>
    </source>
</reference>
<accession>W4RYG0</accession>
<dbReference type="Proteomes" id="UP000019143">
    <property type="component" value="Unassembled WGS sequence"/>
</dbReference>
<dbReference type="InterPro" id="IPR021731">
    <property type="entry name" value="AMIN_dom"/>
</dbReference>
<dbReference type="Gene3D" id="2.60.40.3500">
    <property type="match status" value="1"/>
</dbReference>
<evidence type="ECO:0000313" key="3">
    <source>
        <dbReference type="Proteomes" id="UP000019143"/>
    </source>
</evidence>
<dbReference type="AlphaFoldDB" id="W4RYG0"/>
<dbReference type="Pfam" id="PF11741">
    <property type="entry name" value="AMIN"/>
    <property type="match status" value="1"/>
</dbReference>
<sequence>MLHTVGAALLLSPRLVHAQPLPLLRSCNLQRQDAGLRLRLALSTQVAYRSFSLSNPARLVIDLSGISAQPPQMDPL</sequence>
<evidence type="ECO:0000259" key="1">
    <source>
        <dbReference type="Pfam" id="PF11741"/>
    </source>
</evidence>
<comment type="caution">
    <text evidence="2">The sequence shown here is derived from an EMBL/GenBank/DDBJ whole genome shotgun (WGS) entry which is preliminary data.</text>
</comment>
<name>W4RYG0_9XANT</name>
<protein>
    <submittedName>
        <fullName evidence="2">N-acetylmuramoyl-L-alanine amidase</fullName>
    </submittedName>
</protein>
<feature type="non-terminal residue" evidence="2">
    <location>
        <position position="76"/>
    </location>
</feature>
<gene>
    <name evidence="2" type="primary">amiC</name>
    <name evidence="2" type="ORF">XPU_0709</name>
</gene>
<feature type="domain" description="AMIN" evidence="1">
    <location>
        <begin position="28"/>
        <end position="71"/>
    </location>
</feature>
<evidence type="ECO:0000313" key="2">
    <source>
        <dbReference type="EMBL" id="GAE49177.1"/>
    </source>
</evidence>
<proteinExistence type="predicted"/>
<organism evidence="2 3">
    <name type="scientific">Xanthomonas arboricola pv. pruni str. MAFF 311562</name>
    <dbReference type="NCBI Taxonomy" id="1414836"/>
    <lineage>
        <taxon>Bacteria</taxon>
        <taxon>Pseudomonadati</taxon>
        <taxon>Pseudomonadota</taxon>
        <taxon>Gammaproteobacteria</taxon>
        <taxon>Lysobacterales</taxon>
        <taxon>Lysobacteraceae</taxon>
        <taxon>Xanthomonas</taxon>
    </lineage>
</organism>